<evidence type="ECO:0000256" key="1">
    <source>
        <dbReference type="SAM" id="Phobius"/>
    </source>
</evidence>
<keyword evidence="1" id="KW-1133">Transmembrane helix</keyword>
<dbReference type="InterPro" id="IPR027383">
    <property type="entry name" value="Znf_put"/>
</dbReference>
<evidence type="ECO:0000259" key="2">
    <source>
        <dbReference type="Pfam" id="PF13490"/>
    </source>
</evidence>
<protein>
    <submittedName>
        <fullName evidence="3">Zf-HC2 domain-containing protein</fullName>
    </submittedName>
</protein>
<evidence type="ECO:0000313" key="3">
    <source>
        <dbReference type="EMBL" id="MBZ0157942.1"/>
    </source>
</evidence>
<accession>A0A953M2U8</accession>
<gene>
    <name evidence="3" type="ORF">K8I29_17225</name>
</gene>
<keyword evidence="1" id="KW-0472">Membrane</keyword>
<reference evidence="3" key="2">
    <citation type="submission" date="2021-08" db="EMBL/GenBank/DDBJ databases">
        <authorList>
            <person name="Dalcin Martins P."/>
        </authorList>
    </citation>
    <scope>NUCLEOTIDE SEQUENCE</scope>
    <source>
        <strain evidence="3">MAG_39</strain>
    </source>
</reference>
<evidence type="ECO:0000313" key="4">
    <source>
        <dbReference type="Proteomes" id="UP000705867"/>
    </source>
</evidence>
<keyword evidence="1" id="KW-0812">Transmembrane</keyword>
<proteinExistence type="predicted"/>
<name>A0A953M2U8_9BACT</name>
<comment type="caution">
    <text evidence="3">The sequence shown here is derived from an EMBL/GenBank/DDBJ whole genome shotgun (WGS) entry which is preliminary data.</text>
</comment>
<dbReference type="InterPro" id="IPR041916">
    <property type="entry name" value="Anti_sigma_zinc_sf"/>
</dbReference>
<dbReference type="Pfam" id="PF13490">
    <property type="entry name" value="zf-HC2"/>
    <property type="match status" value="1"/>
</dbReference>
<feature type="transmembrane region" description="Helical" evidence="1">
    <location>
        <begin position="95"/>
        <end position="116"/>
    </location>
</feature>
<organism evidence="3 4">
    <name type="scientific">Candidatus Nitrobium versatile</name>
    <dbReference type="NCBI Taxonomy" id="2884831"/>
    <lineage>
        <taxon>Bacteria</taxon>
        <taxon>Pseudomonadati</taxon>
        <taxon>Nitrospirota</taxon>
        <taxon>Nitrospiria</taxon>
        <taxon>Nitrospirales</taxon>
        <taxon>Nitrospiraceae</taxon>
        <taxon>Candidatus Nitrobium</taxon>
    </lineage>
</organism>
<dbReference type="AlphaFoldDB" id="A0A953M2U8"/>
<sequence>MRCKKAHRLLSPYLDAELPAGERHALETHLRECGACWKEYAELREVKELFSSAERYPAPFGMAARVAARARASAETSGKKTERGIPWGTLLLPRLAGGLVALAIIGAGILSGSILAHSLPPLNAKGIAFSLSLDFFEAAPPESLGGAYLAMTGERTQ</sequence>
<feature type="domain" description="Putative zinc-finger" evidence="2">
    <location>
        <begin position="3"/>
        <end position="36"/>
    </location>
</feature>
<dbReference type="Gene3D" id="1.10.10.1320">
    <property type="entry name" value="Anti-sigma factor, zinc-finger domain"/>
    <property type="match status" value="1"/>
</dbReference>
<reference evidence="3" key="1">
    <citation type="journal article" date="2021" name="bioRxiv">
        <title>Unraveling nitrogen, sulfur and carbon metabolic pathways and microbial community transcriptional responses to substrate deprivation and toxicity stresses in a bioreactor mimicking anoxic brackish coastal sediment conditions.</title>
        <authorList>
            <person name="Martins P.D."/>
            <person name="Echeveste M.J."/>
            <person name="Arshad A."/>
            <person name="Kurth J."/>
            <person name="Ouboter H."/>
            <person name="Jetten M.S.M."/>
            <person name="Welte C.U."/>
        </authorList>
    </citation>
    <scope>NUCLEOTIDE SEQUENCE</scope>
    <source>
        <strain evidence="3">MAG_39</strain>
    </source>
</reference>
<dbReference type="EMBL" id="JAIOIV010000132">
    <property type="protein sequence ID" value="MBZ0157942.1"/>
    <property type="molecule type" value="Genomic_DNA"/>
</dbReference>
<dbReference type="Proteomes" id="UP000705867">
    <property type="component" value="Unassembled WGS sequence"/>
</dbReference>